<protein>
    <submittedName>
        <fullName evidence="1">Uncharacterized protein</fullName>
    </submittedName>
</protein>
<evidence type="ECO:0000313" key="2">
    <source>
        <dbReference type="Proteomes" id="UP000076967"/>
    </source>
</evidence>
<reference evidence="1 2" key="1">
    <citation type="submission" date="2016-03" db="EMBL/GenBank/DDBJ databases">
        <title>Draft genome sequence of Paenibacillus glacialis DSM 22343.</title>
        <authorList>
            <person name="Shin S.-K."/>
            <person name="Yi H."/>
        </authorList>
    </citation>
    <scope>NUCLEOTIDE SEQUENCE [LARGE SCALE GENOMIC DNA]</scope>
    <source>
        <strain evidence="1 2">DSM 22343</strain>
    </source>
</reference>
<dbReference type="Proteomes" id="UP000076967">
    <property type="component" value="Unassembled WGS sequence"/>
</dbReference>
<accession>A0A168KDE6</accession>
<name>A0A168KDE6_9BACL</name>
<gene>
    <name evidence="1" type="ORF">PGLA_14815</name>
</gene>
<comment type="caution">
    <text evidence="1">The sequence shown here is derived from an EMBL/GenBank/DDBJ whole genome shotgun (WGS) entry which is preliminary data.</text>
</comment>
<dbReference type="RefSeq" id="WP_068534033.1">
    <property type="nucleotide sequence ID" value="NZ_LVJH01000026.1"/>
</dbReference>
<dbReference type="AlphaFoldDB" id="A0A168KDE6"/>
<evidence type="ECO:0000313" key="1">
    <source>
        <dbReference type="EMBL" id="OAB41865.1"/>
    </source>
</evidence>
<dbReference type="EMBL" id="LVJH01000026">
    <property type="protein sequence ID" value="OAB41865.1"/>
    <property type="molecule type" value="Genomic_DNA"/>
</dbReference>
<keyword evidence="2" id="KW-1185">Reference proteome</keyword>
<sequence length="70" mass="8747">MSHLVWELATYHFDNWLKTADVYAEKKIRPKPNFDYDYNSIVFFPRRRNRPEKHTFKIINWRELKCPYVL</sequence>
<organism evidence="1 2">
    <name type="scientific">Paenibacillus glacialis</name>
    <dbReference type="NCBI Taxonomy" id="494026"/>
    <lineage>
        <taxon>Bacteria</taxon>
        <taxon>Bacillati</taxon>
        <taxon>Bacillota</taxon>
        <taxon>Bacilli</taxon>
        <taxon>Bacillales</taxon>
        <taxon>Paenibacillaceae</taxon>
        <taxon>Paenibacillus</taxon>
    </lineage>
</organism>
<dbReference type="OrthoDB" id="2543325at2"/>
<dbReference type="STRING" id="494026.PGLA_14815"/>
<proteinExistence type="predicted"/>